<gene>
    <name evidence="3" type="ORF">Tco_0990334</name>
</gene>
<evidence type="ECO:0000313" key="3">
    <source>
        <dbReference type="EMBL" id="GJT55280.1"/>
    </source>
</evidence>
<dbReference type="Proteomes" id="UP001151760">
    <property type="component" value="Unassembled WGS sequence"/>
</dbReference>
<dbReference type="EMBL" id="BQNB010016743">
    <property type="protein sequence ID" value="GJT55280.1"/>
    <property type="molecule type" value="Genomic_DNA"/>
</dbReference>
<comment type="caution">
    <text evidence="3">The sequence shown here is derived from an EMBL/GenBank/DDBJ whole genome shotgun (WGS) entry which is preliminary data.</text>
</comment>
<organism evidence="3 4">
    <name type="scientific">Tanacetum coccineum</name>
    <dbReference type="NCBI Taxonomy" id="301880"/>
    <lineage>
        <taxon>Eukaryota</taxon>
        <taxon>Viridiplantae</taxon>
        <taxon>Streptophyta</taxon>
        <taxon>Embryophyta</taxon>
        <taxon>Tracheophyta</taxon>
        <taxon>Spermatophyta</taxon>
        <taxon>Magnoliopsida</taxon>
        <taxon>eudicotyledons</taxon>
        <taxon>Gunneridae</taxon>
        <taxon>Pentapetalae</taxon>
        <taxon>asterids</taxon>
        <taxon>campanulids</taxon>
        <taxon>Asterales</taxon>
        <taxon>Asteraceae</taxon>
        <taxon>Asteroideae</taxon>
        <taxon>Anthemideae</taxon>
        <taxon>Anthemidinae</taxon>
        <taxon>Tanacetum</taxon>
    </lineage>
</organism>
<feature type="compositionally biased region" description="Acidic residues" evidence="1">
    <location>
        <begin position="524"/>
        <end position="537"/>
    </location>
</feature>
<protein>
    <recommendedName>
        <fullName evidence="2">Reverse transcriptase Ty1/copia-type domain-containing protein</fullName>
    </recommendedName>
</protein>
<sequence>MPTQIKCHVSKTDNFSLYDDEVFSLHDEASLMDLNYSKEQLDHYANGCSKRSSQSFFHGMVDAKISGKLSRQGLDQIVDLVLEEIGYNWKCYVCLQTKEVLQEDRSTGRPKPMKAIGSQKRNSNIFLIRVLVHPLKLLEHRGSSLKWLKNSLWFLSNCLKAADSDTMVQFLLQLPITSNIPMKKREEVFYDEQYEDADDVKYGFLILSGRVSLNKLLMMLMGLLLISTISLMRTRKLYQDNNVASCYSSYIQDYKEAIIMNQQQGTKWVYRNKKDERGVVVRNKARLVAQGHRQEEGIDYDESINWMSRVLFCLELLTEDVICITTPGFVDPELYTKSTSLDDQRRISYLQAILDSATGGSNLRQKATTVVVSPQFLGQRLISMAMQERTIVCQVKQMKLNMWTAAHCLLCGQVLLGVEKSDARSTWAWKRKCQVSLANWMQFGCNFEEVKEEFDKLVKQVESFAPMNFEATKASLKRFGEELQTKTPKRMKDDEAKDDEPTKKSGKRRKQMARRGLHTNIDKDDSEGSDEVSEQDDSVTGTKIPINPVPVAMKTPSIATYKIIKQGEKGVYQIVREDGTDIVYINFGAMLKSISRDDLTELYRIVMNRYGMDGPEDELEKVFWKYLKNMFEEPLSTDPIWSELGQQKIISWRYYESCRVHCLNLESMDIYMLIERTYPLSAEMCKAMLDKKLQGGKPDENCYKMLKMMEKQAGIRK</sequence>
<feature type="compositionally biased region" description="Basic residues" evidence="1">
    <location>
        <begin position="504"/>
        <end position="517"/>
    </location>
</feature>
<evidence type="ECO:0000313" key="4">
    <source>
        <dbReference type="Proteomes" id="UP001151760"/>
    </source>
</evidence>
<feature type="domain" description="Reverse transcriptase Ty1/copia-type" evidence="2">
    <location>
        <begin position="264"/>
        <end position="305"/>
    </location>
</feature>
<reference evidence="3" key="2">
    <citation type="submission" date="2022-01" db="EMBL/GenBank/DDBJ databases">
        <authorList>
            <person name="Yamashiro T."/>
            <person name="Shiraishi A."/>
            <person name="Satake H."/>
            <person name="Nakayama K."/>
        </authorList>
    </citation>
    <scope>NUCLEOTIDE SEQUENCE</scope>
</reference>
<evidence type="ECO:0000256" key="1">
    <source>
        <dbReference type="SAM" id="MobiDB-lite"/>
    </source>
</evidence>
<proteinExistence type="predicted"/>
<name>A0ABQ5EWG2_9ASTR</name>
<accession>A0ABQ5EWG2</accession>
<evidence type="ECO:0000259" key="2">
    <source>
        <dbReference type="Pfam" id="PF07727"/>
    </source>
</evidence>
<feature type="compositionally biased region" description="Basic and acidic residues" evidence="1">
    <location>
        <begin position="480"/>
        <end position="503"/>
    </location>
</feature>
<reference evidence="3" key="1">
    <citation type="journal article" date="2022" name="Int. J. Mol. Sci.">
        <title>Draft Genome of Tanacetum Coccineum: Genomic Comparison of Closely Related Tanacetum-Family Plants.</title>
        <authorList>
            <person name="Yamashiro T."/>
            <person name="Shiraishi A."/>
            <person name="Nakayama K."/>
            <person name="Satake H."/>
        </authorList>
    </citation>
    <scope>NUCLEOTIDE SEQUENCE</scope>
</reference>
<feature type="region of interest" description="Disordered" evidence="1">
    <location>
        <begin position="480"/>
        <end position="547"/>
    </location>
</feature>
<keyword evidence="4" id="KW-1185">Reference proteome</keyword>
<dbReference type="InterPro" id="IPR013103">
    <property type="entry name" value="RVT_2"/>
</dbReference>
<dbReference type="Pfam" id="PF07727">
    <property type="entry name" value="RVT_2"/>
    <property type="match status" value="1"/>
</dbReference>